<reference evidence="1" key="1">
    <citation type="submission" date="2020-04" db="EMBL/GenBank/DDBJ databases">
        <authorList>
            <person name="Chiriac C."/>
            <person name="Salcher M."/>
            <person name="Ghai R."/>
            <person name="Kavagutti S V."/>
        </authorList>
    </citation>
    <scope>NUCLEOTIDE SEQUENCE</scope>
</reference>
<evidence type="ECO:0000313" key="1">
    <source>
        <dbReference type="EMBL" id="CAB4137231.1"/>
    </source>
</evidence>
<organism evidence="1">
    <name type="scientific">uncultured Caudovirales phage</name>
    <dbReference type="NCBI Taxonomy" id="2100421"/>
    <lineage>
        <taxon>Viruses</taxon>
        <taxon>Duplodnaviria</taxon>
        <taxon>Heunggongvirae</taxon>
        <taxon>Uroviricota</taxon>
        <taxon>Caudoviricetes</taxon>
        <taxon>Peduoviridae</taxon>
        <taxon>Maltschvirus</taxon>
        <taxon>Maltschvirus maltsch</taxon>
    </lineage>
</organism>
<proteinExistence type="predicted"/>
<dbReference type="EMBL" id="LR796337">
    <property type="protein sequence ID" value="CAB4137231.1"/>
    <property type="molecule type" value="Genomic_DNA"/>
</dbReference>
<gene>
    <name evidence="1" type="ORF">UFOVP318_16</name>
</gene>
<sequence length="63" mass="7716">MPLPKKGERKDDYLQRCMADPEMDKYDPEQRYAVCNSYWKEEKLRGIFSKEPKTIFDNERRIK</sequence>
<protein>
    <submittedName>
        <fullName evidence="1">Uncharacterized protein</fullName>
    </submittedName>
</protein>
<accession>A0A6J5LSW4</accession>
<name>A0A6J5LSW4_9CAUD</name>